<dbReference type="EMBL" id="LUGH01000249">
    <property type="protein sequence ID" value="OBZ87080.1"/>
    <property type="molecule type" value="Genomic_DNA"/>
</dbReference>
<gene>
    <name evidence="1" type="ORF">A0J61_04880</name>
</gene>
<proteinExistence type="predicted"/>
<keyword evidence="2" id="KW-1185">Reference proteome</keyword>
<evidence type="ECO:0000313" key="1">
    <source>
        <dbReference type="EMBL" id="OBZ87080.1"/>
    </source>
</evidence>
<dbReference type="Proteomes" id="UP000093000">
    <property type="component" value="Unassembled WGS sequence"/>
</dbReference>
<dbReference type="InParanoid" id="A0A1C7NDP0"/>
<dbReference type="AlphaFoldDB" id="A0A1C7NDP0"/>
<name>A0A1C7NDP0_9FUNG</name>
<evidence type="ECO:0000313" key="2">
    <source>
        <dbReference type="Proteomes" id="UP000093000"/>
    </source>
</evidence>
<reference evidence="1 2" key="1">
    <citation type="submission" date="2016-03" db="EMBL/GenBank/DDBJ databases">
        <title>Choanephora cucurbitarum.</title>
        <authorList>
            <person name="Min B."/>
            <person name="Park H."/>
            <person name="Park J.-H."/>
            <person name="Shin H.-D."/>
            <person name="Choi I.-G."/>
        </authorList>
    </citation>
    <scope>NUCLEOTIDE SEQUENCE [LARGE SCALE GENOMIC DNA]</scope>
    <source>
        <strain evidence="1 2">KUS-F28377</strain>
    </source>
</reference>
<organism evidence="1 2">
    <name type="scientific">Choanephora cucurbitarum</name>
    <dbReference type="NCBI Taxonomy" id="101091"/>
    <lineage>
        <taxon>Eukaryota</taxon>
        <taxon>Fungi</taxon>
        <taxon>Fungi incertae sedis</taxon>
        <taxon>Mucoromycota</taxon>
        <taxon>Mucoromycotina</taxon>
        <taxon>Mucoromycetes</taxon>
        <taxon>Mucorales</taxon>
        <taxon>Mucorineae</taxon>
        <taxon>Choanephoraceae</taxon>
        <taxon>Choanephoroideae</taxon>
        <taxon>Choanephora</taxon>
    </lineage>
</organism>
<accession>A0A1C7NDP0</accession>
<comment type="caution">
    <text evidence="1">The sequence shown here is derived from an EMBL/GenBank/DDBJ whole genome shotgun (WGS) entry which is preliminary data.</text>
</comment>
<sequence length="59" mass="6602">MFHYYVSSTAVFQKAYSISFEIVLTGKILKVCSISIMPNDISDLIPLLDTSGVCSYDYL</sequence>
<protein>
    <submittedName>
        <fullName evidence="1">Uncharacterized protein</fullName>
    </submittedName>
</protein>